<dbReference type="EMBL" id="JBBPBN010001972">
    <property type="protein sequence ID" value="KAK8476998.1"/>
    <property type="molecule type" value="Genomic_DNA"/>
</dbReference>
<feature type="region of interest" description="Disordered" evidence="1">
    <location>
        <begin position="117"/>
        <end position="138"/>
    </location>
</feature>
<keyword evidence="3" id="KW-1185">Reference proteome</keyword>
<protein>
    <submittedName>
        <fullName evidence="2">Uncharacterized protein</fullName>
    </submittedName>
</protein>
<name>A0ABR1ZA94_9ROSI</name>
<reference evidence="2 3" key="1">
    <citation type="journal article" date="2024" name="G3 (Bethesda)">
        <title>Genome assembly of Hibiscus sabdariffa L. provides insights into metabolisms of medicinal natural products.</title>
        <authorList>
            <person name="Kim T."/>
        </authorList>
    </citation>
    <scope>NUCLEOTIDE SEQUENCE [LARGE SCALE GENOMIC DNA]</scope>
    <source>
        <strain evidence="2">TK-2024</strain>
        <tissue evidence="2">Old leaves</tissue>
    </source>
</reference>
<comment type="caution">
    <text evidence="2">The sequence shown here is derived from an EMBL/GenBank/DDBJ whole genome shotgun (WGS) entry which is preliminary data.</text>
</comment>
<feature type="compositionally biased region" description="Basic and acidic residues" evidence="1">
    <location>
        <begin position="221"/>
        <end position="232"/>
    </location>
</feature>
<sequence>MGTWKSATAGCLTGILRRILCSRTLPTHPTEEANSVASFNRNRHQQFNDASSKTQQLHTNLIMRSKSMNSADYKQDTAGSIHGKHKRVNSTLSFTDMPTYFEQENEEFFVLSFDKGSERKDQNKGGSGELKQRKENKENRVLNVLDEEKMNRRIVEKPDREIAKCREANGLRLEKKGSVPDGAKLRKKMQPPGTQNVDPECSSEESSPVSVLDFAQFIDDHDVPASEEDSKATEGLNPRRKLSPELENYGCKSPCNGGNLMEDDDPKENNIKVKKLGSRKNHWQSEKSLEDWNAIEAEVAKSNWLCSKSKDEELEDIAADFGSKMLDQLLDELVIQFSSSYPVYKYSSACKLFQLQNSIVRDVQLASIYFQSFLSILASIPQLNIV</sequence>
<evidence type="ECO:0000313" key="3">
    <source>
        <dbReference type="Proteomes" id="UP001396334"/>
    </source>
</evidence>
<dbReference type="Proteomes" id="UP001396334">
    <property type="component" value="Unassembled WGS sequence"/>
</dbReference>
<dbReference type="PANTHER" id="PTHR35499:SF1">
    <property type="entry name" value="DUF3741 DOMAIN-CONTAINING PROTEIN"/>
    <property type="match status" value="1"/>
</dbReference>
<dbReference type="PANTHER" id="PTHR35499">
    <property type="entry name" value="OS05G0128300 PROTEIN"/>
    <property type="match status" value="1"/>
</dbReference>
<accession>A0ABR1ZA94</accession>
<evidence type="ECO:0000256" key="1">
    <source>
        <dbReference type="SAM" id="MobiDB-lite"/>
    </source>
</evidence>
<gene>
    <name evidence="2" type="ORF">V6N11_055674</name>
</gene>
<proteinExistence type="predicted"/>
<evidence type="ECO:0000313" key="2">
    <source>
        <dbReference type="EMBL" id="KAK8476998.1"/>
    </source>
</evidence>
<organism evidence="2 3">
    <name type="scientific">Hibiscus sabdariffa</name>
    <name type="common">roselle</name>
    <dbReference type="NCBI Taxonomy" id="183260"/>
    <lineage>
        <taxon>Eukaryota</taxon>
        <taxon>Viridiplantae</taxon>
        <taxon>Streptophyta</taxon>
        <taxon>Embryophyta</taxon>
        <taxon>Tracheophyta</taxon>
        <taxon>Spermatophyta</taxon>
        <taxon>Magnoliopsida</taxon>
        <taxon>eudicotyledons</taxon>
        <taxon>Gunneridae</taxon>
        <taxon>Pentapetalae</taxon>
        <taxon>rosids</taxon>
        <taxon>malvids</taxon>
        <taxon>Malvales</taxon>
        <taxon>Malvaceae</taxon>
        <taxon>Malvoideae</taxon>
        <taxon>Hibiscus</taxon>
    </lineage>
</organism>
<feature type="region of interest" description="Disordered" evidence="1">
    <location>
        <begin position="173"/>
        <end position="205"/>
    </location>
</feature>
<feature type="region of interest" description="Disordered" evidence="1">
    <location>
        <begin position="221"/>
        <end position="248"/>
    </location>
</feature>